<reference evidence="3 4" key="1">
    <citation type="submission" date="2014-04" db="EMBL/GenBank/DDBJ databases">
        <authorList>
            <consortium name="DOE Joint Genome Institute"/>
            <person name="Kuo A."/>
            <person name="Kohler A."/>
            <person name="Nagy L.G."/>
            <person name="Floudas D."/>
            <person name="Copeland A."/>
            <person name="Barry K.W."/>
            <person name="Cichocki N."/>
            <person name="Veneault-Fourrey C."/>
            <person name="LaButti K."/>
            <person name="Lindquist E.A."/>
            <person name="Lipzen A."/>
            <person name="Lundell T."/>
            <person name="Morin E."/>
            <person name="Murat C."/>
            <person name="Sun H."/>
            <person name="Tunlid A."/>
            <person name="Henrissat B."/>
            <person name="Grigoriev I.V."/>
            <person name="Hibbett D.S."/>
            <person name="Martin F."/>
            <person name="Nordberg H.P."/>
            <person name="Cantor M.N."/>
            <person name="Hua S.X."/>
        </authorList>
    </citation>
    <scope>NUCLEOTIDE SEQUENCE [LARGE SCALE GENOMIC DNA]</scope>
    <source>
        <strain evidence="3 4">Foug A</strain>
    </source>
</reference>
<dbReference type="Proteomes" id="UP000053989">
    <property type="component" value="Unassembled WGS sequence"/>
</dbReference>
<feature type="transmembrane region" description="Helical" evidence="2">
    <location>
        <begin position="12"/>
        <end position="36"/>
    </location>
</feature>
<evidence type="ECO:0000256" key="2">
    <source>
        <dbReference type="SAM" id="Phobius"/>
    </source>
</evidence>
<dbReference type="EMBL" id="KN822008">
    <property type="protein sequence ID" value="KIM68733.1"/>
    <property type="molecule type" value="Genomic_DNA"/>
</dbReference>
<keyword evidence="2" id="KW-0812">Transmembrane</keyword>
<keyword evidence="2" id="KW-0472">Membrane</keyword>
<dbReference type="OrthoDB" id="3359404at2759"/>
<accession>A0A0C3A4X5</accession>
<feature type="coiled-coil region" evidence="1">
    <location>
        <begin position="42"/>
        <end position="69"/>
    </location>
</feature>
<evidence type="ECO:0000313" key="3">
    <source>
        <dbReference type="EMBL" id="KIM68733.1"/>
    </source>
</evidence>
<dbReference type="AlphaFoldDB" id="A0A0C3A4X5"/>
<keyword evidence="2" id="KW-1133">Transmembrane helix</keyword>
<evidence type="ECO:0000313" key="4">
    <source>
        <dbReference type="Proteomes" id="UP000053989"/>
    </source>
</evidence>
<dbReference type="InParanoid" id="A0A0C3A4X5"/>
<evidence type="ECO:0000256" key="1">
    <source>
        <dbReference type="SAM" id="Coils"/>
    </source>
</evidence>
<gene>
    <name evidence="3" type="ORF">SCLCIDRAFT_104856</name>
</gene>
<organism evidence="3 4">
    <name type="scientific">Scleroderma citrinum Foug A</name>
    <dbReference type="NCBI Taxonomy" id="1036808"/>
    <lineage>
        <taxon>Eukaryota</taxon>
        <taxon>Fungi</taxon>
        <taxon>Dikarya</taxon>
        <taxon>Basidiomycota</taxon>
        <taxon>Agaricomycotina</taxon>
        <taxon>Agaricomycetes</taxon>
        <taxon>Agaricomycetidae</taxon>
        <taxon>Boletales</taxon>
        <taxon>Sclerodermatineae</taxon>
        <taxon>Sclerodermataceae</taxon>
        <taxon>Scleroderma</taxon>
    </lineage>
</organism>
<protein>
    <submittedName>
        <fullName evidence="3">Uncharacterized protein</fullName>
    </submittedName>
</protein>
<proteinExistence type="predicted"/>
<dbReference type="HOGENOM" id="CLU_152123_1_0_1"/>
<reference evidence="4" key="2">
    <citation type="submission" date="2015-01" db="EMBL/GenBank/DDBJ databases">
        <title>Evolutionary Origins and Diversification of the Mycorrhizal Mutualists.</title>
        <authorList>
            <consortium name="DOE Joint Genome Institute"/>
            <consortium name="Mycorrhizal Genomics Consortium"/>
            <person name="Kohler A."/>
            <person name="Kuo A."/>
            <person name="Nagy L.G."/>
            <person name="Floudas D."/>
            <person name="Copeland A."/>
            <person name="Barry K.W."/>
            <person name="Cichocki N."/>
            <person name="Veneault-Fourrey C."/>
            <person name="LaButti K."/>
            <person name="Lindquist E.A."/>
            <person name="Lipzen A."/>
            <person name="Lundell T."/>
            <person name="Morin E."/>
            <person name="Murat C."/>
            <person name="Riley R."/>
            <person name="Ohm R."/>
            <person name="Sun H."/>
            <person name="Tunlid A."/>
            <person name="Henrissat B."/>
            <person name="Grigoriev I.V."/>
            <person name="Hibbett D.S."/>
            <person name="Martin F."/>
        </authorList>
    </citation>
    <scope>NUCLEOTIDE SEQUENCE [LARGE SCALE GENOMIC DNA]</scope>
    <source>
        <strain evidence="4">Foug A</strain>
    </source>
</reference>
<keyword evidence="1" id="KW-0175">Coiled coil</keyword>
<keyword evidence="4" id="KW-1185">Reference proteome</keyword>
<sequence>MRWYTEQRARHAQWYSSMLPGMVPIALLGSAVYMALHLTQSKLAHEKFVDEANARIRALEEEVDRLQKDRHAVPSRSSWWRWA</sequence>
<name>A0A0C3A4X5_9AGAM</name>